<accession>A0A3N0XYK8</accession>
<feature type="compositionally biased region" description="Polar residues" evidence="1">
    <location>
        <begin position="54"/>
        <end position="64"/>
    </location>
</feature>
<proteinExistence type="predicted"/>
<keyword evidence="3" id="KW-1185">Reference proteome</keyword>
<dbReference type="AlphaFoldDB" id="A0A3N0XYK8"/>
<feature type="region of interest" description="Disordered" evidence="1">
    <location>
        <begin position="1"/>
        <end position="64"/>
    </location>
</feature>
<organism evidence="2 3">
    <name type="scientific">Anabarilius grahami</name>
    <name type="common">Kanglang fish</name>
    <name type="synonym">Barilius grahami</name>
    <dbReference type="NCBI Taxonomy" id="495550"/>
    <lineage>
        <taxon>Eukaryota</taxon>
        <taxon>Metazoa</taxon>
        <taxon>Chordata</taxon>
        <taxon>Craniata</taxon>
        <taxon>Vertebrata</taxon>
        <taxon>Euteleostomi</taxon>
        <taxon>Actinopterygii</taxon>
        <taxon>Neopterygii</taxon>
        <taxon>Teleostei</taxon>
        <taxon>Ostariophysi</taxon>
        <taxon>Cypriniformes</taxon>
        <taxon>Xenocyprididae</taxon>
        <taxon>Xenocypridinae</taxon>
        <taxon>Xenocypridinae incertae sedis</taxon>
        <taxon>Anabarilius</taxon>
    </lineage>
</organism>
<name>A0A3N0XYK8_ANAGA</name>
<protein>
    <submittedName>
        <fullName evidence="2">Uncharacterized protein</fullName>
    </submittedName>
</protein>
<sequence length="108" mass="11528">MENGDRGAQQQGTHFGECSRVRYLEDAGDTGGQETLETQRNRRDEGALEHTGTDFGSDQKSISHRSSILSGEDLGMAAILAEGSGMAETMTGRDSGMASVWHLTHGEG</sequence>
<evidence type="ECO:0000313" key="3">
    <source>
        <dbReference type="Proteomes" id="UP000281406"/>
    </source>
</evidence>
<evidence type="ECO:0000313" key="2">
    <source>
        <dbReference type="EMBL" id="ROK16089.1"/>
    </source>
</evidence>
<reference evidence="2 3" key="1">
    <citation type="submission" date="2018-10" db="EMBL/GenBank/DDBJ databases">
        <title>Genome assembly for a Yunnan-Guizhou Plateau 3E fish, Anabarilius grahami (Regan), and its evolutionary and genetic applications.</title>
        <authorList>
            <person name="Jiang W."/>
        </authorList>
    </citation>
    <scope>NUCLEOTIDE SEQUENCE [LARGE SCALE GENOMIC DNA]</scope>
    <source>
        <strain evidence="2">AG-KIZ</strain>
        <tissue evidence="2">Muscle</tissue>
    </source>
</reference>
<dbReference type="EMBL" id="RJVU01057856">
    <property type="protein sequence ID" value="ROK16089.1"/>
    <property type="molecule type" value="Genomic_DNA"/>
</dbReference>
<gene>
    <name evidence="2" type="ORF">DPX16_22707</name>
</gene>
<comment type="caution">
    <text evidence="2">The sequence shown here is derived from an EMBL/GenBank/DDBJ whole genome shotgun (WGS) entry which is preliminary data.</text>
</comment>
<evidence type="ECO:0000256" key="1">
    <source>
        <dbReference type="SAM" id="MobiDB-lite"/>
    </source>
</evidence>
<feature type="compositionally biased region" description="Basic and acidic residues" evidence="1">
    <location>
        <begin position="37"/>
        <end position="52"/>
    </location>
</feature>
<dbReference type="Proteomes" id="UP000281406">
    <property type="component" value="Unassembled WGS sequence"/>
</dbReference>